<evidence type="ECO:0000313" key="1">
    <source>
        <dbReference type="EMBL" id="SER67165.1"/>
    </source>
</evidence>
<sequence length="500" mass="56815">MDSNPQQRTRHYIAARKQHPAWLLLASPRAPLVLGCLTSLFEFSEDGIAEADALEALSQMLGRYAEQDEYAIDPDNTRLQAGRELRQWIRRGLVTERGQRLYATDALSAAIQFIDSLDNRIMTSTASRLSVVQREIENLEVGLNPNPESRKASIRRKIQQLESELADAEAGHVPVLSEAEAIERIREVFNLATGLRADFRRVEDSWREADRALRQSIMSEHYHRGDIVDRLLDGQEALLDTPEGRVFDSFLQQLRQTAALDMMRQQLRTILVHPAAEKALNRLQRQDLKLLRMRLILESQSVLQARARSERDVKGFIKTGLAAEHHRVGQLLNDILNTAQDLDWQRQKVRRSDVASLPPLGFALGNLSVVERLRFKTLENEQDEALDLAQQENDLSGIEAEFWDSLDGLDREALVQETLALLAAEGRPLTLAELAERLPPSHDLETLALWLGMAREAGIEITEQDVQELVITDDEHCDWVFRVPVVTLSEQTLNGIEWEF</sequence>
<dbReference type="Pfam" id="PF11855">
    <property type="entry name" value="DUF3375"/>
    <property type="match status" value="1"/>
</dbReference>
<organism evidence="1 2">
    <name type="scientific">Vreelandella subterranea</name>
    <dbReference type="NCBI Taxonomy" id="416874"/>
    <lineage>
        <taxon>Bacteria</taxon>
        <taxon>Pseudomonadati</taxon>
        <taxon>Pseudomonadota</taxon>
        <taxon>Gammaproteobacteria</taxon>
        <taxon>Oceanospirillales</taxon>
        <taxon>Halomonadaceae</taxon>
        <taxon>Vreelandella</taxon>
    </lineage>
</organism>
<dbReference type="EMBL" id="FOGS01000002">
    <property type="protein sequence ID" value="SER67165.1"/>
    <property type="molecule type" value="Genomic_DNA"/>
</dbReference>
<dbReference type="STRING" id="416874.SAMN04487958_102214"/>
<dbReference type="AlphaFoldDB" id="A0A1H9R3S9"/>
<reference evidence="2" key="1">
    <citation type="submission" date="2016-10" db="EMBL/GenBank/DDBJ databases">
        <authorList>
            <person name="Varghese N."/>
            <person name="Submissions S."/>
        </authorList>
    </citation>
    <scope>NUCLEOTIDE SEQUENCE [LARGE SCALE GENOMIC DNA]</scope>
    <source>
        <strain evidence="2">CGMCC 1.6495</strain>
    </source>
</reference>
<dbReference type="InterPro" id="IPR021804">
    <property type="entry name" value="DUF3375"/>
</dbReference>
<protein>
    <recommendedName>
        <fullName evidence="3">DUF3375 domain-containing protein</fullName>
    </recommendedName>
</protein>
<accession>A0A1H9R3S9</accession>
<dbReference type="RefSeq" id="WP_092825457.1">
    <property type="nucleotide sequence ID" value="NZ_FOGS01000002.1"/>
</dbReference>
<evidence type="ECO:0000313" key="2">
    <source>
        <dbReference type="Proteomes" id="UP000198505"/>
    </source>
</evidence>
<keyword evidence="2" id="KW-1185">Reference proteome</keyword>
<name>A0A1H9R3S9_9GAMM</name>
<dbReference type="Proteomes" id="UP000198505">
    <property type="component" value="Unassembled WGS sequence"/>
</dbReference>
<gene>
    <name evidence="1" type="ORF">SAMN04487958_102214</name>
</gene>
<proteinExistence type="predicted"/>
<evidence type="ECO:0008006" key="3">
    <source>
        <dbReference type="Google" id="ProtNLM"/>
    </source>
</evidence>